<dbReference type="Gene3D" id="1.10.150.650">
    <property type="match status" value="1"/>
</dbReference>
<evidence type="ECO:0000256" key="1">
    <source>
        <dbReference type="SAM" id="MobiDB-lite"/>
    </source>
</evidence>
<evidence type="ECO:0000313" key="4">
    <source>
        <dbReference type="Proteomes" id="UP001612741"/>
    </source>
</evidence>
<gene>
    <name evidence="3" type="ORF">ACIBG2_00210</name>
</gene>
<dbReference type="Proteomes" id="UP001612741">
    <property type="component" value="Unassembled WGS sequence"/>
</dbReference>
<dbReference type="Gene3D" id="3.20.20.140">
    <property type="entry name" value="Metal-dependent hydrolases"/>
    <property type="match status" value="1"/>
</dbReference>
<proteinExistence type="predicted"/>
<organism evidence="3 4">
    <name type="scientific">Nonomuraea typhae</name>
    <dbReference type="NCBI Taxonomy" id="2603600"/>
    <lineage>
        <taxon>Bacteria</taxon>
        <taxon>Bacillati</taxon>
        <taxon>Actinomycetota</taxon>
        <taxon>Actinomycetes</taxon>
        <taxon>Streptosporangiales</taxon>
        <taxon>Streptosporangiaceae</taxon>
        <taxon>Nonomuraea</taxon>
    </lineage>
</organism>
<dbReference type="PANTHER" id="PTHR42924">
    <property type="entry name" value="EXONUCLEASE"/>
    <property type="match status" value="1"/>
</dbReference>
<sequence length="276" mass="28366">MRIDLHSHSAASDGSEPPGEVVRRARAAGVGVLALTDHDTTGGLAPARDAAREAGVTLVPGMEMSCRRDGLSVHMLAYWFAPDDPELARERGRVLEGRDGRAAAVVAKLAGLGVPITLDMVARAAGDGVVGRPHIARVLADLGVVPTPADAFTAEWIGTGGRAHVPRYATDPARAVRLVRAAGGVTVLAHPKAARRGYTLPDAWIAELAAAGLAGVEADHPDHDPAARAGLRGLAGDLGLVVTGSSDDHGELTGHRLGCETTSPEAYEALMAGRPG</sequence>
<dbReference type="InterPro" id="IPR003141">
    <property type="entry name" value="Pol/His_phosphatase_N"/>
</dbReference>
<dbReference type="RefSeq" id="WP_397077483.1">
    <property type="nucleotide sequence ID" value="NZ_JBITGY010000001.1"/>
</dbReference>
<feature type="region of interest" description="Disordered" evidence="1">
    <location>
        <begin position="1"/>
        <end position="20"/>
    </location>
</feature>
<evidence type="ECO:0000259" key="2">
    <source>
        <dbReference type="SMART" id="SM00481"/>
    </source>
</evidence>
<accession>A0ABW7YIQ6</accession>
<dbReference type="CDD" id="cd07438">
    <property type="entry name" value="PHP_HisPPase_AMP"/>
    <property type="match status" value="1"/>
</dbReference>
<dbReference type="Pfam" id="PF02811">
    <property type="entry name" value="PHP"/>
    <property type="match status" value="1"/>
</dbReference>
<dbReference type="InterPro" id="IPR004013">
    <property type="entry name" value="PHP_dom"/>
</dbReference>
<evidence type="ECO:0000313" key="3">
    <source>
        <dbReference type="EMBL" id="MFI6495775.1"/>
    </source>
</evidence>
<feature type="domain" description="Polymerase/histidinol phosphatase N-terminal" evidence="2">
    <location>
        <begin position="3"/>
        <end position="68"/>
    </location>
</feature>
<dbReference type="SMART" id="SM00481">
    <property type="entry name" value="POLIIIAc"/>
    <property type="match status" value="1"/>
</dbReference>
<dbReference type="InterPro" id="IPR052018">
    <property type="entry name" value="PHP_domain"/>
</dbReference>
<name>A0ABW7YIQ6_9ACTN</name>
<keyword evidence="4" id="KW-1185">Reference proteome</keyword>
<reference evidence="3 4" key="1">
    <citation type="submission" date="2024-10" db="EMBL/GenBank/DDBJ databases">
        <title>The Natural Products Discovery Center: Release of the First 8490 Sequenced Strains for Exploring Actinobacteria Biosynthetic Diversity.</title>
        <authorList>
            <person name="Kalkreuter E."/>
            <person name="Kautsar S.A."/>
            <person name="Yang D."/>
            <person name="Bader C.D."/>
            <person name="Teijaro C.N."/>
            <person name="Fluegel L."/>
            <person name="Davis C.M."/>
            <person name="Simpson J.R."/>
            <person name="Lauterbach L."/>
            <person name="Steele A.D."/>
            <person name="Gui C."/>
            <person name="Meng S."/>
            <person name="Li G."/>
            <person name="Viehrig K."/>
            <person name="Ye F."/>
            <person name="Su P."/>
            <person name="Kiefer A.F."/>
            <person name="Nichols A."/>
            <person name="Cepeda A.J."/>
            <person name="Yan W."/>
            <person name="Fan B."/>
            <person name="Jiang Y."/>
            <person name="Adhikari A."/>
            <person name="Zheng C.-J."/>
            <person name="Schuster L."/>
            <person name="Cowan T.M."/>
            <person name="Smanski M.J."/>
            <person name="Chevrette M.G."/>
            <person name="De Carvalho L.P.S."/>
            <person name="Shen B."/>
        </authorList>
    </citation>
    <scope>NUCLEOTIDE SEQUENCE [LARGE SCALE GENOMIC DNA]</scope>
    <source>
        <strain evidence="3 4">NPDC050545</strain>
    </source>
</reference>
<comment type="caution">
    <text evidence="3">The sequence shown here is derived from an EMBL/GenBank/DDBJ whole genome shotgun (WGS) entry which is preliminary data.</text>
</comment>
<dbReference type="InterPro" id="IPR016195">
    <property type="entry name" value="Pol/histidinol_Pase-like"/>
</dbReference>
<protein>
    <submittedName>
        <fullName evidence="3">PHP domain-containing protein</fullName>
    </submittedName>
</protein>
<dbReference type="SUPFAM" id="SSF89550">
    <property type="entry name" value="PHP domain-like"/>
    <property type="match status" value="1"/>
</dbReference>
<dbReference type="EMBL" id="JBITGY010000001">
    <property type="protein sequence ID" value="MFI6495775.1"/>
    <property type="molecule type" value="Genomic_DNA"/>
</dbReference>
<dbReference type="PANTHER" id="PTHR42924:SF3">
    <property type="entry name" value="POLYMERASE_HISTIDINOL PHOSPHATASE N-TERMINAL DOMAIN-CONTAINING PROTEIN"/>
    <property type="match status" value="1"/>
</dbReference>